<protein>
    <submittedName>
        <fullName evidence="1">Uncharacterized protein</fullName>
    </submittedName>
</protein>
<gene>
    <name evidence="1" type="ORF">FUAX_19210</name>
</gene>
<evidence type="ECO:0000313" key="1">
    <source>
        <dbReference type="EMBL" id="BDD09489.1"/>
    </source>
</evidence>
<reference evidence="1 2" key="1">
    <citation type="submission" date="2021-12" db="EMBL/GenBank/DDBJ databases">
        <title>Genome sequencing of bacteria with rrn-lacking chromosome and rrn-plasmid.</title>
        <authorList>
            <person name="Anda M."/>
            <person name="Iwasaki W."/>
        </authorList>
    </citation>
    <scope>NUCLEOTIDE SEQUENCE [LARGE SCALE GENOMIC DNA]</scope>
    <source>
        <strain evidence="1 2">DSM 100852</strain>
    </source>
</reference>
<keyword evidence="2" id="KW-1185">Reference proteome</keyword>
<dbReference type="Proteomes" id="UP001348817">
    <property type="component" value="Chromosome"/>
</dbReference>
<evidence type="ECO:0000313" key="2">
    <source>
        <dbReference type="Proteomes" id="UP001348817"/>
    </source>
</evidence>
<organism evidence="1 2">
    <name type="scientific">Fulvitalea axinellae</name>
    <dbReference type="NCBI Taxonomy" id="1182444"/>
    <lineage>
        <taxon>Bacteria</taxon>
        <taxon>Pseudomonadati</taxon>
        <taxon>Bacteroidota</taxon>
        <taxon>Cytophagia</taxon>
        <taxon>Cytophagales</taxon>
        <taxon>Persicobacteraceae</taxon>
        <taxon>Fulvitalea</taxon>
    </lineage>
</organism>
<dbReference type="AlphaFoldDB" id="A0AAU9CSR7"/>
<dbReference type="EMBL" id="AP025314">
    <property type="protein sequence ID" value="BDD09489.1"/>
    <property type="molecule type" value="Genomic_DNA"/>
</dbReference>
<sequence>MLRSNSEIFLPEEVGLDTLQLARWDFSNEKKLNSDSLASSIRVYVDVSQTLYLRPGRHLPPPQPFSSVGLVVKEIESSIELDEFEEDSIIEETVNVDQKAPSDSIAIKRILKEREEWESRQAERVRANPVYVVNEGIDTVDVLVQDGSFRMIQEAKDKNGVWRPIEYWLNSKCGNSYWHQSLAPGEFAIVGMNRYTEGNETELRIRLDIGDSVLFSAPFWGKVKACQFKMSEEDLDVYGRGNVKKFLFLPD</sequence>
<proteinExistence type="predicted"/>
<name>A0AAU9CSR7_9BACT</name>
<accession>A0AAU9CSR7</accession>
<dbReference type="KEGG" id="fax:FUAX_19210"/>